<name>A0A7R9CJC2_TIMCR</name>
<organism evidence="1">
    <name type="scientific">Timema cristinae</name>
    <name type="common">Walking stick</name>
    <dbReference type="NCBI Taxonomy" id="61476"/>
    <lineage>
        <taxon>Eukaryota</taxon>
        <taxon>Metazoa</taxon>
        <taxon>Ecdysozoa</taxon>
        <taxon>Arthropoda</taxon>
        <taxon>Hexapoda</taxon>
        <taxon>Insecta</taxon>
        <taxon>Pterygota</taxon>
        <taxon>Neoptera</taxon>
        <taxon>Polyneoptera</taxon>
        <taxon>Phasmatodea</taxon>
        <taxon>Timematodea</taxon>
        <taxon>Timematoidea</taxon>
        <taxon>Timematidae</taxon>
        <taxon>Timema</taxon>
    </lineage>
</organism>
<reference evidence="1" key="1">
    <citation type="submission" date="2020-11" db="EMBL/GenBank/DDBJ databases">
        <authorList>
            <person name="Tran Van P."/>
        </authorList>
    </citation>
    <scope>NUCLEOTIDE SEQUENCE</scope>
</reference>
<dbReference type="EMBL" id="OC317271">
    <property type="protein sequence ID" value="CAD7395818.1"/>
    <property type="molecule type" value="Genomic_DNA"/>
</dbReference>
<protein>
    <submittedName>
        <fullName evidence="1">Uncharacterized protein</fullName>
    </submittedName>
</protein>
<evidence type="ECO:0000313" key="1">
    <source>
        <dbReference type="EMBL" id="CAD7395818.1"/>
    </source>
</evidence>
<accession>A0A7R9CJC2</accession>
<sequence length="207" mass="24045">MFVPGCRMEMQLKHKNQLIQQLKENTAERDALLNRKSHAELTLATMQQAMEEHIFEYHESKNLLNEEIEARKAQIESDKKKIIENGNMLVNLRSSLQTLYEVLDCVNTGEDEEEEEQVVLEEVTSDPDLLEPVVKEISHDPIPVIEEDPLVLLEMVTEKMRILIEKLPQDPPSEFAELARETYQQNIANLLGQAEFDDKEAYEFCKY</sequence>
<gene>
    <name evidence="1" type="ORF">TCEB3V08_LOCUS3334</name>
</gene>
<dbReference type="AlphaFoldDB" id="A0A7R9CJC2"/>
<proteinExistence type="predicted"/>